<name>A0A2U1KJE6_ARTAN</name>
<gene>
    <name evidence="1" type="ORF">CTI12_AA595910</name>
</gene>
<dbReference type="Gene3D" id="3.60.20.10">
    <property type="entry name" value="Glutamine Phosphoribosylpyrophosphate, subunit 1, domain 1"/>
    <property type="match status" value="1"/>
</dbReference>
<keyword evidence="1" id="KW-0647">Proteasome</keyword>
<organism evidence="1 2">
    <name type="scientific">Artemisia annua</name>
    <name type="common">Sweet wormwood</name>
    <dbReference type="NCBI Taxonomy" id="35608"/>
    <lineage>
        <taxon>Eukaryota</taxon>
        <taxon>Viridiplantae</taxon>
        <taxon>Streptophyta</taxon>
        <taxon>Embryophyta</taxon>
        <taxon>Tracheophyta</taxon>
        <taxon>Spermatophyta</taxon>
        <taxon>Magnoliopsida</taxon>
        <taxon>eudicotyledons</taxon>
        <taxon>Gunneridae</taxon>
        <taxon>Pentapetalae</taxon>
        <taxon>asterids</taxon>
        <taxon>campanulids</taxon>
        <taxon>Asterales</taxon>
        <taxon>Asteraceae</taxon>
        <taxon>Asteroideae</taxon>
        <taxon>Anthemideae</taxon>
        <taxon>Artemisiinae</taxon>
        <taxon>Artemisia</taxon>
    </lineage>
</organism>
<dbReference type="SUPFAM" id="SSF56235">
    <property type="entry name" value="N-terminal nucleophile aminohydrolases (Ntn hydrolases)"/>
    <property type="match status" value="1"/>
</dbReference>
<evidence type="ECO:0000313" key="2">
    <source>
        <dbReference type="Proteomes" id="UP000245207"/>
    </source>
</evidence>
<sequence>MSIGVRGTDSACVVTQKKVPDKLLDPTSVTHIFPFTKFLGLLATGTTRHIEKKPAPVQDLSSMDLKKVRGSSFLQ</sequence>
<dbReference type="OrthoDB" id="5835702at2759"/>
<dbReference type="GO" id="GO:0000502">
    <property type="term" value="C:proteasome complex"/>
    <property type="evidence" value="ECO:0007669"/>
    <property type="project" value="UniProtKB-KW"/>
</dbReference>
<reference evidence="1 2" key="1">
    <citation type="journal article" date="2018" name="Mol. Plant">
        <title>The genome of Artemisia annua provides insight into the evolution of Asteraceae family and artemisinin biosynthesis.</title>
        <authorList>
            <person name="Shen Q."/>
            <person name="Zhang L."/>
            <person name="Liao Z."/>
            <person name="Wang S."/>
            <person name="Yan T."/>
            <person name="Shi P."/>
            <person name="Liu M."/>
            <person name="Fu X."/>
            <person name="Pan Q."/>
            <person name="Wang Y."/>
            <person name="Lv Z."/>
            <person name="Lu X."/>
            <person name="Zhang F."/>
            <person name="Jiang W."/>
            <person name="Ma Y."/>
            <person name="Chen M."/>
            <person name="Hao X."/>
            <person name="Li L."/>
            <person name="Tang Y."/>
            <person name="Lv G."/>
            <person name="Zhou Y."/>
            <person name="Sun X."/>
            <person name="Brodelius P.E."/>
            <person name="Rose J.K.C."/>
            <person name="Tang K."/>
        </authorList>
    </citation>
    <scope>NUCLEOTIDE SEQUENCE [LARGE SCALE GENOMIC DNA]</scope>
    <source>
        <strain evidence="2">cv. Huhao1</strain>
        <tissue evidence="1">Leaf</tissue>
    </source>
</reference>
<accession>A0A2U1KJE6</accession>
<proteinExistence type="predicted"/>
<dbReference type="STRING" id="35608.A0A2U1KJE6"/>
<comment type="caution">
    <text evidence="1">The sequence shown here is derived from an EMBL/GenBank/DDBJ whole genome shotgun (WGS) entry which is preliminary data.</text>
</comment>
<keyword evidence="2" id="KW-1185">Reference proteome</keyword>
<dbReference type="Proteomes" id="UP000245207">
    <property type="component" value="Unassembled WGS sequence"/>
</dbReference>
<dbReference type="EMBL" id="PKPP01017574">
    <property type="protein sequence ID" value="PWA36848.1"/>
    <property type="molecule type" value="Genomic_DNA"/>
</dbReference>
<protein>
    <submittedName>
        <fullName evidence="1">Proteasome subunit alpha type-6</fullName>
    </submittedName>
</protein>
<dbReference type="InterPro" id="IPR029055">
    <property type="entry name" value="Ntn_hydrolases_N"/>
</dbReference>
<dbReference type="AlphaFoldDB" id="A0A2U1KJE6"/>
<evidence type="ECO:0000313" key="1">
    <source>
        <dbReference type="EMBL" id="PWA36848.1"/>
    </source>
</evidence>